<feature type="transmembrane region" description="Helical" evidence="2">
    <location>
        <begin position="401"/>
        <end position="421"/>
    </location>
</feature>
<dbReference type="EMBL" id="BAAAHQ010000001">
    <property type="protein sequence ID" value="GAA0913921.1"/>
    <property type="molecule type" value="Genomic_DNA"/>
</dbReference>
<keyword evidence="2" id="KW-1133">Transmembrane helix</keyword>
<dbReference type="InterPro" id="IPR002471">
    <property type="entry name" value="Pept_S9_AS"/>
</dbReference>
<dbReference type="InterPro" id="IPR053145">
    <property type="entry name" value="AB_hydrolase_Est10"/>
</dbReference>
<feature type="signal peptide" evidence="3">
    <location>
        <begin position="1"/>
        <end position="22"/>
    </location>
</feature>
<sequence length="457" mass="47588">MKKLIAALALACALLPAAPAAASDGLNRSDVSFRADDGKELHGTVLSPEGADRPLPGMVLVHGSGTGVKRAKLMTEAEAFARQGMAVLVYDKRAEGYSLTTRDYGRLAGDALGAVAALRGREGVDRRKVGLWGISEGGWVAPLAASRSDDVAFVVMVGGNAMRPLRQQTWAVSAGLRKAGVRGPLPGRSVPAFYRLLAGAGLFAAPYHDAQGVLAEVRRPVLGIWGSADLLTPPQENPPLLAASLGHRAYTLRYLPGADHGAHATPDGGVTRAPELAPGYAEAVGDWVGRVTSGDLPEAETVGELPRQDSPSVPVPPLAWWESGPVQAGALLLFLAAFCGYPVWAPVRRLRGRRVRGGRAARLLAASAAVAVAGTLTYLMYTTVTGAKLAAPGPLVAGRPLVWLALQALAVSALVAAAFVVRAARRARGSERVRLGLLLTGAAALVPWGLYWGLLLP</sequence>
<feature type="transmembrane region" description="Helical" evidence="2">
    <location>
        <begin position="433"/>
        <end position="454"/>
    </location>
</feature>
<accession>A0ABN1NP41</accession>
<organism evidence="4 5">
    <name type="scientific">Nonomuraea longicatena</name>
    <dbReference type="NCBI Taxonomy" id="83682"/>
    <lineage>
        <taxon>Bacteria</taxon>
        <taxon>Bacillati</taxon>
        <taxon>Actinomycetota</taxon>
        <taxon>Actinomycetes</taxon>
        <taxon>Streptosporangiales</taxon>
        <taxon>Streptosporangiaceae</taxon>
        <taxon>Nonomuraea</taxon>
    </lineage>
</organism>
<feature type="chain" id="PRO_5045154423" evidence="3">
    <location>
        <begin position="23"/>
        <end position="457"/>
    </location>
</feature>
<keyword evidence="5" id="KW-1185">Reference proteome</keyword>
<keyword evidence="2" id="KW-0472">Membrane</keyword>
<keyword evidence="1 4" id="KW-0378">Hydrolase</keyword>
<dbReference type="SUPFAM" id="SSF53474">
    <property type="entry name" value="alpha/beta-Hydrolases"/>
    <property type="match status" value="1"/>
</dbReference>
<name>A0ABN1NP41_9ACTN</name>
<keyword evidence="2" id="KW-0812">Transmembrane</keyword>
<reference evidence="4 5" key="1">
    <citation type="journal article" date="2019" name="Int. J. Syst. Evol. Microbiol.">
        <title>The Global Catalogue of Microorganisms (GCM) 10K type strain sequencing project: providing services to taxonomists for standard genome sequencing and annotation.</title>
        <authorList>
            <consortium name="The Broad Institute Genomics Platform"/>
            <consortium name="The Broad Institute Genome Sequencing Center for Infectious Disease"/>
            <person name="Wu L."/>
            <person name="Ma J."/>
        </authorList>
    </citation>
    <scope>NUCLEOTIDE SEQUENCE [LARGE SCALE GENOMIC DNA]</scope>
    <source>
        <strain evidence="4 5">JCM 11136</strain>
    </source>
</reference>
<dbReference type="RefSeq" id="WP_343948155.1">
    <property type="nucleotide sequence ID" value="NZ_BAAAHQ010000001.1"/>
</dbReference>
<evidence type="ECO:0000256" key="2">
    <source>
        <dbReference type="SAM" id="Phobius"/>
    </source>
</evidence>
<gene>
    <name evidence="4" type="ORF">GCM10009560_06720</name>
</gene>
<dbReference type="PANTHER" id="PTHR43265">
    <property type="entry name" value="ESTERASE ESTD"/>
    <property type="match status" value="1"/>
</dbReference>
<evidence type="ECO:0000313" key="4">
    <source>
        <dbReference type="EMBL" id="GAA0913921.1"/>
    </source>
</evidence>
<evidence type="ECO:0000313" key="5">
    <source>
        <dbReference type="Proteomes" id="UP001501578"/>
    </source>
</evidence>
<comment type="caution">
    <text evidence="4">The sequence shown here is derived from an EMBL/GenBank/DDBJ whole genome shotgun (WGS) entry which is preliminary data.</text>
</comment>
<dbReference type="InterPro" id="IPR029058">
    <property type="entry name" value="AB_hydrolase_fold"/>
</dbReference>
<evidence type="ECO:0000256" key="3">
    <source>
        <dbReference type="SAM" id="SignalP"/>
    </source>
</evidence>
<proteinExistence type="predicted"/>
<feature type="transmembrane region" description="Helical" evidence="2">
    <location>
        <begin position="328"/>
        <end position="347"/>
    </location>
</feature>
<keyword evidence="3" id="KW-0732">Signal</keyword>
<evidence type="ECO:0000256" key="1">
    <source>
        <dbReference type="ARBA" id="ARBA00022801"/>
    </source>
</evidence>
<dbReference type="Proteomes" id="UP001501578">
    <property type="component" value="Unassembled WGS sequence"/>
</dbReference>
<dbReference type="PROSITE" id="PS00708">
    <property type="entry name" value="PRO_ENDOPEP_SER"/>
    <property type="match status" value="1"/>
</dbReference>
<dbReference type="Gene3D" id="3.40.50.1820">
    <property type="entry name" value="alpha/beta hydrolase"/>
    <property type="match status" value="1"/>
</dbReference>
<dbReference type="GO" id="GO:0016787">
    <property type="term" value="F:hydrolase activity"/>
    <property type="evidence" value="ECO:0007669"/>
    <property type="project" value="UniProtKB-KW"/>
</dbReference>
<protein>
    <submittedName>
        <fullName evidence="4">Alpha/beta hydrolase</fullName>
    </submittedName>
</protein>
<dbReference type="PANTHER" id="PTHR43265:SF1">
    <property type="entry name" value="ESTERASE ESTD"/>
    <property type="match status" value="1"/>
</dbReference>
<feature type="transmembrane region" description="Helical" evidence="2">
    <location>
        <begin position="359"/>
        <end position="381"/>
    </location>
</feature>